<organism evidence="2 3">
    <name type="scientific">Klebsiella michiganensis (strain ATCC 8724 / DSM 4798 / JCM 20051 / NBRC 3318 / NRRL B-199 / KCTC 1686 / BUCSAV 143 / CCM 1901)</name>
    <dbReference type="NCBI Taxonomy" id="1006551"/>
    <lineage>
        <taxon>Bacteria</taxon>
        <taxon>Pseudomonadati</taxon>
        <taxon>Pseudomonadota</taxon>
        <taxon>Gammaproteobacteria</taxon>
        <taxon>Enterobacterales</taxon>
        <taxon>Enterobacteriaceae</taxon>
        <taxon>Klebsiella/Raoultella group</taxon>
        <taxon>Klebsiella</taxon>
    </lineage>
</organism>
<accession>A0A0H3H8M0</accession>
<reference evidence="2 3" key="1">
    <citation type="journal article" date="2012" name="J. Bacteriol.">
        <title>Complete genome sequence of Klebsiella oxytoca KCTC 1686, used in production of 2,3-butanediol.</title>
        <authorList>
            <person name="Shin S.H."/>
            <person name="Kim S."/>
            <person name="Kim J.Y."/>
            <person name="Lee S."/>
            <person name="Um Y."/>
            <person name="Oh M.K."/>
            <person name="Kim Y.R."/>
            <person name="Lee J."/>
            <person name="Yang K.S."/>
        </authorList>
    </citation>
    <scope>NUCLEOTIDE SEQUENCE [LARGE SCALE GENOMIC DNA]</scope>
    <source>
        <strain evidence="3">ATCC 8724 / DSM 4798 / JCM 20051 / NBRC 3318 / NRRL B-199 / KCTC 1686</strain>
    </source>
</reference>
<evidence type="ECO:0000259" key="1">
    <source>
        <dbReference type="Pfam" id="PF06894"/>
    </source>
</evidence>
<protein>
    <submittedName>
        <fullName evidence="2">Gp14</fullName>
    </submittedName>
</protein>
<gene>
    <name evidence="2" type="ordered locus">KOX_15525</name>
</gene>
<dbReference type="HOGENOM" id="CLU_1924773_0_0_6"/>
<dbReference type="PATRIC" id="fig|1006551.4.peg.3114"/>
<dbReference type="EMBL" id="CP003218">
    <property type="protein sequence ID" value="AEX04829.1"/>
    <property type="molecule type" value="Genomic_DNA"/>
</dbReference>
<sequence>MTYLKKDTLNPSGENILLFELSAYSRMQYIEFMVEERKALPPEGSTPEENFKLATLLTMRDQAMLVALSLSEADDENREGKDIFHEIMRKYPPGLLGSAAIMVRMLSGMVPPAIDETEETIKEEEEPDLEKS</sequence>
<dbReference type="AlphaFoldDB" id="A0A0H3H8M0"/>
<dbReference type="Proteomes" id="UP000007843">
    <property type="component" value="Chromosome"/>
</dbReference>
<proteinExistence type="predicted"/>
<evidence type="ECO:0000313" key="3">
    <source>
        <dbReference type="Proteomes" id="UP000007843"/>
    </source>
</evidence>
<evidence type="ECO:0000313" key="2">
    <source>
        <dbReference type="EMBL" id="AEX04829.1"/>
    </source>
</evidence>
<dbReference type="InterPro" id="IPR010027">
    <property type="entry name" value="Tail_assembly_G"/>
</dbReference>
<name>A0A0H3H8M0_KLEM8</name>
<feature type="domain" description="Tail assembly protein G" evidence="1">
    <location>
        <begin position="3"/>
        <end position="119"/>
    </location>
</feature>
<dbReference type="KEGG" id="kox:KOX_15525"/>
<dbReference type="Pfam" id="PF06894">
    <property type="entry name" value="Phage_TAC_2"/>
    <property type="match status" value="1"/>
</dbReference>
<dbReference type="RefSeq" id="WP_014228577.1">
    <property type="nucleotide sequence ID" value="NC_016612.1"/>
</dbReference>